<dbReference type="Proteomes" id="UP000620124">
    <property type="component" value="Unassembled WGS sequence"/>
</dbReference>
<gene>
    <name evidence="2" type="ORF">MVEN_01301200</name>
</gene>
<reference evidence="2" key="1">
    <citation type="submission" date="2020-05" db="EMBL/GenBank/DDBJ databases">
        <title>Mycena genomes resolve the evolution of fungal bioluminescence.</title>
        <authorList>
            <person name="Tsai I.J."/>
        </authorList>
    </citation>
    <scope>NUCLEOTIDE SEQUENCE</scope>
    <source>
        <strain evidence="2">CCC161011</strain>
    </source>
</reference>
<protein>
    <submittedName>
        <fullName evidence="2">Putative Transmembrane protein</fullName>
    </submittedName>
</protein>
<proteinExistence type="predicted"/>
<keyword evidence="1" id="KW-1133">Transmembrane helix</keyword>
<keyword evidence="3" id="KW-1185">Reference proteome</keyword>
<dbReference type="AlphaFoldDB" id="A0A8H6XZM4"/>
<accession>A0A8H6XZM4</accession>
<sequence length="375" mass="41409">MTRLAHKYILSRLDVDVFASKPPNLREHSFPSSAISSMSPVSLIHIISAPFARLSLLRIISFTLASGDVFQTIPATYAFYKKQWVKRKLSPACFFYAVARYMTILSLVTNGIGFYGTHFTPATCQSFYMLPNVTAMLAGMAVQILVFIRTYAISGRSKFVWYGLGSVLLLGFPVQVFGITYHRDPLMQNGGCKGRVLHANEPDWNIVYYSAHMTYDLIATSTATYFLVYSSRILGVFNLSNFVRRVLTQGLLYFIVVFLVNLWVVMEFIGVLQTGAASTLPLAIVLIAIQHLILSTQNLPSNKDTEFSSSQSASHNKNQRQSAIVFGAVASGQAIELQSSVSVQSRIDYPNISRALTGKSSNPSKGTLSDVTFVA</sequence>
<name>A0A8H6XZM4_9AGAR</name>
<feature type="transmembrane region" description="Helical" evidence="1">
    <location>
        <begin position="275"/>
        <end position="294"/>
    </location>
</feature>
<feature type="transmembrane region" description="Helical" evidence="1">
    <location>
        <begin position="92"/>
        <end position="115"/>
    </location>
</feature>
<organism evidence="2 3">
    <name type="scientific">Mycena venus</name>
    <dbReference type="NCBI Taxonomy" id="2733690"/>
    <lineage>
        <taxon>Eukaryota</taxon>
        <taxon>Fungi</taxon>
        <taxon>Dikarya</taxon>
        <taxon>Basidiomycota</taxon>
        <taxon>Agaricomycotina</taxon>
        <taxon>Agaricomycetes</taxon>
        <taxon>Agaricomycetidae</taxon>
        <taxon>Agaricales</taxon>
        <taxon>Marasmiineae</taxon>
        <taxon>Mycenaceae</taxon>
        <taxon>Mycena</taxon>
    </lineage>
</organism>
<comment type="caution">
    <text evidence="2">The sequence shown here is derived from an EMBL/GenBank/DDBJ whole genome shotgun (WGS) entry which is preliminary data.</text>
</comment>
<dbReference type="EMBL" id="JACAZI010000010">
    <property type="protein sequence ID" value="KAF7349997.1"/>
    <property type="molecule type" value="Genomic_DNA"/>
</dbReference>
<evidence type="ECO:0000256" key="1">
    <source>
        <dbReference type="SAM" id="Phobius"/>
    </source>
</evidence>
<evidence type="ECO:0000313" key="2">
    <source>
        <dbReference type="EMBL" id="KAF7349997.1"/>
    </source>
</evidence>
<feature type="transmembrane region" description="Helical" evidence="1">
    <location>
        <begin position="250"/>
        <end position="269"/>
    </location>
</feature>
<feature type="transmembrane region" description="Helical" evidence="1">
    <location>
        <begin position="159"/>
        <end position="181"/>
    </location>
</feature>
<keyword evidence="1" id="KW-0472">Membrane</keyword>
<dbReference type="OrthoDB" id="3346251at2759"/>
<feature type="transmembrane region" description="Helical" evidence="1">
    <location>
        <begin position="127"/>
        <end position="147"/>
    </location>
</feature>
<evidence type="ECO:0000313" key="3">
    <source>
        <dbReference type="Proteomes" id="UP000620124"/>
    </source>
</evidence>
<feature type="transmembrane region" description="Helical" evidence="1">
    <location>
        <begin position="206"/>
        <end position="229"/>
    </location>
</feature>
<keyword evidence="1 2" id="KW-0812">Transmembrane</keyword>